<evidence type="ECO:0000259" key="2">
    <source>
        <dbReference type="SMART" id="SM00670"/>
    </source>
</evidence>
<reference evidence="3" key="1">
    <citation type="journal article" date="2023" name="Insect Mol. Biol.">
        <title>Genome sequencing provides insights into the evolution of gene families encoding plant cell wall-degrading enzymes in longhorned beetles.</title>
        <authorList>
            <person name="Shin N.R."/>
            <person name="Okamura Y."/>
            <person name="Kirsch R."/>
            <person name="Pauchet Y."/>
        </authorList>
    </citation>
    <scope>NUCLEOTIDE SEQUENCE</scope>
    <source>
        <strain evidence="3">RBIC_L_NR</strain>
    </source>
</reference>
<dbReference type="AlphaFoldDB" id="A0AAV8ZEP2"/>
<sequence>MINNDCSDIQVTFDKSHLSCMQEKSSPGININNNKVVSKRNTDITDMPCTPVSQRLLNIKNNNSTGNTQITNCSTPQYNSGSQQPLNMKTNKPYENNNDNLISRIDPQITQRLSNSQQNISDTSLMKNCSDNFFTKMAMTASWIRNHQDLGNTDNQSVDKSENSRNVTTDQSSNKANFDYETKDMEWTNAEPDDEIMDTKMIVKENIEEKTSVKKDPEKLRDVCIIVDTNVFISGLSKIQDIVNLKLTGIFKPLIYIPWMVITELDYMKDSCSDAKLKKNILNSIKFINTALKENNPRVTGQTVFDMDKQKQVGPSPDDKIISCCLQVAEKYETVILLSNDINLKNKAMLNNLTACSTNEVMVKIMSKLAKNNKTQKIMNKMGIMCSSVICECAKETYGDVWMKMDMLSYPPWSLVECLKRFKKYWGSVFKEKLMKQFTKVIEELLNLLQINKYICDDSEGVH</sequence>
<dbReference type="Proteomes" id="UP001162156">
    <property type="component" value="Unassembled WGS sequence"/>
</dbReference>
<keyword evidence="4" id="KW-1185">Reference proteome</keyword>
<dbReference type="PANTHER" id="PTHR16161:SF0">
    <property type="entry name" value="TRANSCRIPTIONAL PROTEIN SWT1"/>
    <property type="match status" value="1"/>
</dbReference>
<feature type="region of interest" description="Disordered" evidence="1">
    <location>
        <begin position="151"/>
        <end position="175"/>
    </location>
</feature>
<dbReference type="SMART" id="SM00670">
    <property type="entry name" value="PINc"/>
    <property type="match status" value="1"/>
</dbReference>
<dbReference type="PANTHER" id="PTHR16161">
    <property type="entry name" value="TRANSCRIPTIONAL PROTEIN SWT1"/>
    <property type="match status" value="1"/>
</dbReference>
<protein>
    <recommendedName>
        <fullName evidence="2">PIN domain-containing protein</fullName>
    </recommendedName>
</protein>
<feature type="domain" description="PIN" evidence="2">
    <location>
        <begin position="223"/>
        <end position="346"/>
    </location>
</feature>
<dbReference type="Gene3D" id="3.40.50.1010">
    <property type="entry name" value="5'-nuclease"/>
    <property type="match status" value="1"/>
</dbReference>
<comment type="caution">
    <text evidence="3">The sequence shown here is derived from an EMBL/GenBank/DDBJ whole genome shotgun (WGS) entry which is preliminary data.</text>
</comment>
<name>A0AAV8ZEP2_9CUCU</name>
<proteinExistence type="predicted"/>
<evidence type="ECO:0000256" key="1">
    <source>
        <dbReference type="SAM" id="MobiDB-lite"/>
    </source>
</evidence>
<evidence type="ECO:0000313" key="4">
    <source>
        <dbReference type="Proteomes" id="UP001162156"/>
    </source>
</evidence>
<dbReference type="SUPFAM" id="SSF88723">
    <property type="entry name" value="PIN domain-like"/>
    <property type="match status" value="1"/>
</dbReference>
<feature type="compositionally biased region" description="Polar residues" evidence="1">
    <location>
        <begin position="164"/>
        <end position="175"/>
    </location>
</feature>
<dbReference type="GO" id="GO:0005634">
    <property type="term" value="C:nucleus"/>
    <property type="evidence" value="ECO:0007669"/>
    <property type="project" value="TreeGrafter"/>
</dbReference>
<organism evidence="3 4">
    <name type="scientific">Rhamnusium bicolor</name>
    <dbReference type="NCBI Taxonomy" id="1586634"/>
    <lineage>
        <taxon>Eukaryota</taxon>
        <taxon>Metazoa</taxon>
        <taxon>Ecdysozoa</taxon>
        <taxon>Arthropoda</taxon>
        <taxon>Hexapoda</taxon>
        <taxon>Insecta</taxon>
        <taxon>Pterygota</taxon>
        <taxon>Neoptera</taxon>
        <taxon>Endopterygota</taxon>
        <taxon>Coleoptera</taxon>
        <taxon>Polyphaga</taxon>
        <taxon>Cucujiformia</taxon>
        <taxon>Chrysomeloidea</taxon>
        <taxon>Cerambycidae</taxon>
        <taxon>Lepturinae</taxon>
        <taxon>Rhagiini</taxon>
        <taxon>Rhamnusium</taxon>
    </lineage>
</organism>
<dbReference type="EMBL" id="JANEYF010001578">
    <property type="protein sequence ID" value="KAJ8962959.1"/>
    <property type="molecule type" value="Genomic_DNA"/>
</dbReference>
<dbReference type="Pfam" id="PF13638">
    <property type="entry name" value="PIN_4"/>
    <property type="match status" value="1"/>
</dbReference>
<evidence type="ECO:0000313" key="3">
    <source>
        <dbReference type="EMBL" id="KAJ8962959.1"/>
    </source>
</evidence>
<accession>A0AAV8ZEP2</accession>
<dbReference type="CDD" id="cd18727">
    <property type="entry name" value="PIN_Swt1-like"/>
    <property type="match status" value="1"/>
</dbReference>
<dbReference type="InterPro" id="IPR002716">
    <property type="entry name" value="PIN_dom"/>
</dbReference>
<dbReference type="InterPro" id="IPR029060">
    <property type="entry name" value="PIN-like_dom_sf"/>
</dbReference>
<dbReference type="InterPro" id="IPR052626">
    <property type="entry name" value="SWT1_Regulator"/>
</dbReference>
<gene>
    <name evidence="3" type="ORF">NQ314_005676</name>
</gene>